<evidence type="ECO:0000313" key="6">
    <source>
        <dbReference type="Proteomes" id="UP000656548"/>
    </source>
</evidence>
<dbReference type="InterPro" id="IPR050832">
    <property type="entry name" value="Bact_Acetyltransf"/>
</dbReference>
<dbReference type="Pfam" id="PF00583">
    <property type="entry name" value="Acetyltransf_1"/>
    <property type="match status" value="1"/>
</dbReference>
<dbReference type="PROSITE" id="PS51186">
    <property type="entry name" value="GNAT"/>
    <property type="match status" value="1"/>
</dbReference>
<comment type="caution">
    <text evidence="5">The sequence shown here is derived from an EMBL/GenBank/DDBJ whole genome shotgun (WGS) entry which is preliminary data.</text>
</comment>
<evidence type="ECO:0000259" key="4">
    <source>
        <dbReference type="PROSITE" id="PS51186"/>
    </source>
</evidence>
<proteinExistence type="predicted"/>
<dbReference type="PANTHER" id="PTHR43877">
    <property type="entry name" value="AMINOALKYLPHOSPHONATE N-ACETYLTRANSFERASE-RELATED-RELATED"/>
    <property type="match status" value="1"/>
</dbReference>
<dbReference type="Gene3D" id="3.40.630.30">
    <property type="match status" value="1"/>
</dbReference>
<keyword evidence="1" id="KW-0808">Transferase</keyword>
<protein>
    <submittedName>
        <fullName evidence="5">N-acetyltransferase YhbS</fullName>
    </submittedName>
</protein>
<evidence type="ECO:0000313" key="5">
    <source>
        <dbReference type="EMBL" id="MBE1575573.1"/>
    </source>
</evidence>
<evidence type="ECO:0000256" key="3">
    <source>
        <dbReference type="SAM" id="MobiDB-lite"/>
    </source>
</evidence>
<dbReference type="InterPro" id="IPR016181">
    <property type="entry name" value="Acyl_CoA_acyltransferase"/>
</dbReference>
<accession>A0ABR9L4C4</accession>
<feature type="region of interest" description="Disordered" evidence="3">
    <location>
        <begin position="158"/>
        <end position="181"/>
    </location>
</feature>
<name>A0ABR9L4C4_9PSEU</name>
<gene>
    <name evidence="5" type="ORF">H4W30_002620</name>
</gene>
<dbReference type="InterPro" id="IPR000182">
    <property type="entry name" value="GNAT_dom"/>
</dbReference>
<dbReference type="EMBL" id="JADBEJ010000004">
    <property type="protein sequence ID" value="MBE1575573.1"/>
    <property type="molecule type" value="Genomic_DNA"/>
</dbReference>
<dbReference type="Proteomes" id="UP000656548">
    <property type="component" value="Unassembled WGS sequence"/>
</dbReference>
<evidence type="ECO:0000256" key="1">
    <source>
        <dbReference type="ARBA" id="ARBA00022679"/>
    </source>
</evidence>
<sequence>MPILTGPEPLTAELTIRPARPGEEDAVLDLLAEAAAWLAERGIHQWPQRFLRESVLDQIQAGEALLVVGHGEPVATCVVTEADPELWGETREPAYYLGRLAVAREAAGAGLGNRIIDWVGEKAAAHHKAFVRVATTRDNPALRGFYERLGFEHVADPPEAKWPTSLYEKTTSSRQAEDFRP</sequence>
<keyword evidence="2" id="KW-0012">Acyltransferase</keyword>
<dbReference type="CDD" id="cd04301">
    <property type="entry name" value="NAT_SF"/>
    <property type="match status" value="1"/>
</dbReference>
<reference evidence="5 6" key="1">
    <citation type="submission" date="2020-10" db="EMBL/GenBank/DDBJ databases">
        <title>Sequencing the genomes of 1000 actinobacteria strains.</title>
        <authorList>
            <person name="Klenk H.-P."/>
        </authorList>
    </citation>
    <scope>NUCLEOTIDE SEQUENCE [LARGE SCALE GENOMIC DNA]</scope>
    <source>
        <strain evidence="5 6">DSM 46661</strain>
    </source>
</reference>
<evidence type="ECO:0000256" key="2">
    <source>
        <dbReference type="ARBA" id="ARBA00023315"/>
    </source>
</evidence>
<feature type="domain" description="N-acetyltransferase" evidence="4">
    <location>
        <begin position="14"/>
        <end position="172"/>
    </location>
</feature>
<dbReference type="PANTHER" id="PTHR43877:SF2">
    <property type="entry name" value="AMINOALKYLPHOSPHONATE N-ACETYLTRANSFERASE-RELATED"/>
    <property type="match status" value="1"/>
</dbReference>
<keyword evidence="6" id="KW-1185">Reference proteome</keyword>
<dbReference type="RefSeq" id="WP_192743062.1">
    <property type="nucleotide sequence ID" value="NZ_JADBEJ010000004.1"/>
</dbReference>
<organism evidence="5 6">
    <name type="scientific">Amycolatopsis roodepoortensis</name>
    <dbReference type="NCBI Taxonomy" id="700274"/>
    <lineage>
        <taxon>Bacteria</taxon>
        <taxon>Bacillati</taxon>
        <taxon>Actinomycetota</taxon>
        <taxon>Actinomycetes</taxon>
        <taxon>Pseudonocardiales</taxon>
        <taxon>Pseudonocardiaceae</taxon>
        <taxon>Amycolatopsis</taxon>
    </lineage>
</organism>
<dbReference type="SUPFAM" id="SSF55729">
    <property type="entry name" value="Acyl-CoA N-acyltransferases (Nat)"/>
    <property type="match status" value="1"/>
</dbReference>